<dbReference type="InterPro" id="IPR035668">
    <property type="entry name" value="Amicyanin"/>
</dbReference>
<evidence type="ECO:0000259" key="5">
    <source>
        <dbReference type="Pfam" id="PF00127"/>
    </source>
</evidence>
<protein>
    <recommendedName>
        <fullName evidence="5">Blue (type 1) copper domain-containing protein</fullName>
    </recommendedName>
</protein>
<dbReference type="GO" id="GO:0009055">
    <property type="term" value="F:electron transfer activity"/>
    <property type="evidence" value="ECO:0007669"/>
    <property type="project" value="InterPro"/>
</dbReference>
<accession>A0A9P6U2T3</accession>
<keyword evidence="1" id="KW-0479">Metal-binding</keyword>
<feature type="compositionally biased region" description="Low complexity" evidence="3">
    <location>
        <begin position="127"/>
        <end position="143"/>
    </location>
</feature>
<dbReference type="AlphaFoldDB" id="A0A9P6U2T3"/>
<dbReference type="InterPro" id="IPR000923">
    <property type="entry name" value="BlueCu_1"/>
</dbReference>
<organism evidence="6 7">
    <name type="scientific">Actinomortierella ambigua</name>
    <dbReference type="NCBI Taxonomy" id="1343610"/>
    <lineage>
        <taxon>Eukaryota</taxon>
        <taxon>Fungi</taxon>
        <taxon>Fungi incertae sedis</taxon>
        <taxon>Mucoromycota</taxon>
        <taxon>Mortierellomycotina</taxon>
        <taxon>Mortierellomycetes</taxon>
        <taxon>Mortierellales</taxon>
        <taxon>Mortierellaceae</taxon>
        <taxon>Actinomortierella</taxon>
    </lineage>
</organism>
<feature type="signal peptide" evidence="4">
    <location>
        <begin position="1"/>
        <end position="25"/>
    </location>
</feature>
<evidence type="ECO:0000313" key="6">
    <source>
        <dbReference type="EMBL" id="KAG0256740.1"/>
    </source>
</evidence>
<keyword evidence="7" id="KW-1185">Reference proteome</keyword>
<dbReference type="InterPro" id="IPR008972">
    <property type="entry name" value="Cupredoxin"/>
</dbReference>
<dbReference type="Proteomes" id="UP000807716">
    <property type="component" value="Unassembled WGS sequence"/>
</dbReference>
<evidence type="ECO:0000256" key="4">
    <source>
        <dbReference type="SAM" id="SignalP"/>
    </source>
</evidence>
<reference evidence="6" key="1">
    <citation type="journal article" date="2020" name="Fungal Divers.">
        <title>Resolving the Mortierellaceae phylogeny through synthesis of multi-gene phylogenetics and phylogenomics.</title>
        <authorList>
            <person name="Vandepol N."/>
            <person name="Liber J."/>
            <person name="Desiro A."/>
            <person name="Na H."/>
            <person name="Kennedy M."/>
            <person name="Barry K."/>
            <person name="Grigoriev I.V."/>
            <person name="Miller A.N."/>
            <person name="O'Donnell K."/>
            <person name="Stajich J.E."/>
            <person name="Bonito G."/>
        </authorList>
    </citation>
    <scope>NUCLEOTIDE SEQUENCE</scope>
    <source>
        <strain evidence="6">BC1065</strain>
    </source>
</reference>
<feature type="domain" description="Blue (type 1) copper" evidence="5">
    <location>
        <begin position="35"/>
        <end position="108"/>
    </location>
</feature>
<proteinExistence type="predicted"/>
<feature type="region of interest" description="Disordered" evidence="3">
    <location>
        <begin position="111"/>
        <end position="151"/>
    </location>
</feature>
<feature type="chain" id="PRO_5040179633" description="Blue (type 1) copper domain-containing protein" evidence="4">
    <location>
        <begin position="26"/>
        <end position="173"/>
    </location>
</feature>
<dbReference type="Gene3D" id="2.60.40.420">
    <property type="entry name" value="Cupredoxins - blue copper proteins"/>
    <property type="match status" value="1"/>
</dbReference>
<dbReference type="CDD" id="cd13921">
    <property type="entry name" value="Amicyanin"/>
    <property type="match status" value="1"/>
</dbReference>
<dbReference type="GO" id="GO:0005507">
    <property type="term" value="F:copper ion binding"/>
    <property type="evidence" value="ECO:0007669"/>
    <property type="project" value="InterPro"/>
</dbReference>
<gene>
    <name evidence="6" type="ORF">DFQ27_005520</name>
</gene>
<dbReference type="Pfam" id="PF00127">
    <property type="entry name" value="Copper-bind"/>
    <property type="match status" value="1"/>
</dbReference>
<sequence>MHCLKLNPLLATLLAATLFVSLAKAAEHLVNIQNNAFSPPSITVNAGDTVRWVNLDAVAHTSTSDTAGLWDSKSLAKGQNFTRPFGTEATYTYHCTPHPFMKGTVIVKAQGTGGAPKPSASTTGSQPPASGGNPTSTSTPTPTQRSEAPATRRADVSMFALLAILVFVQQLAF</sequence>
<keyword evidence="2" id="KW-0186">Copper</keyword>
<dbReference type="PANTHER" id="PTHR36507:SF1">
    <property type="entry name" value="BLL1555 PROTEIN"/>
    <property type="match status" value="1"/>
</dbReference>
<dbReference type="InterPro" id="IPR052721">
    <property type="entry name" value="ET_Amicyanin"/>
</dbReference>
<evidence type="ECO:0000256" key="3">
    <source>
        <dbReference type="SAM" id="MobiDB-lite"/>
    </source>
</evidence>
<dbReference type="EMBL" id="JAAAJB010000395">
    <property type="protein sequence ID" value="KAG0256740.1"/>
    <property type="molecule type" value="Genomic_DNA"/>
</dbReference>
<evidence type="ECO:0000256" key="1">
    <source>
        <dbReference type="ARBA" id="ARBA00022723"/>
    </source>
</evidence>
<dbReference type="OrthoDB" id="2367549at2759"/>
<keyword evidence="4" id="KW-0732">Signal</keyword>
<name>A0A9P6U2T3_9FUNG</name>
<comment type="caution">
    <text evidence="6">The sequence shown here is derived from an EMBL/GenBank/DDBJ whole genome shotgun (WGS) entry which is preliminary data.</text>
</comment>
<evidence type="ECO:0000313" key="7">
    <source>
        <dbReference type="Proteomes" id="UP000807716"/>
    </source>
</evidence>
<evidence type="ECO:0000256" key="2">
    <source>
        <dbReference type="ARBA" id="ARBA00023008"/>
    </source>
</evidence>
<dbReference type="SUPFAM" id="SSF49503">
    <property type="entry name" value="Cupredoxins"/>
    <property type="match status" value="1"/>
</dbReference>
<dbReference type="PANTHER" id="PTHR36507">
    <property type="entry name" value="BLL1555 PROTEIN"/>
    <property type="match status" value="1"/>
</dbReference>